<evidence type="ECO:0000256" key="1">
    <source>
        <dbReference type="SAM" id="MobiDB-lite"/>
    </source>
</evidence>
<accession>A0ABY8TZ77</accession>
<feature type="region of interest" description="Disordered" evidence="1">
    <location>
        <begin position="172"/>
        <end position="198"/>
    </location>
</feature>
<dbReference type="EMBL" id="CP126212">
    <property type="protein sequence ID" value="WIA14456.1"/>
    <property type="molecule type" value="Genomic_DNA"/>
</dbReference>
<sequence>MTGGAPCALAVKAAPYTTTEIKPKGLGGASLSTQGYGHSVCGAFLGPKIRRQWTMAKDIRDSTSCQVLPFLLDISLALYDTLDLVKSSVDSEVVFQATLQVPAHHSLACKLQAYGTPFAAPDLQAAAGDLADADLEFAACIAAPPDLDEQMSMNIGRVLSMLEHNRAGQVQAGPVARAAPAAQQQQAPSGGGATTAAQQLRAGNVQQQAAPKVLVSVDDAEAGSAQLQRNNSAKKGPRFLALDTGFGKRAMQALLGFGYLLTVLHEKHLGGHIENGAGNGRS</sequence>
<protein>
    <submittedName>
        <fullName evidence="2">Uncharacterized protein</fullName>
    </submittedName>
</protein>
<evidence type="ECO:0000313" key="2">
    <source>
        <dbReference type="EMBL" id="WIA14456.1"/>
    </source>
</evidence>
<reference evidence="2 3" key="1">
    <citation type="submission" date="2023-05" db="EMBL/GenBank/DDBJ databases">
        <title>A 100% complete, gapless, phased diploid assembly of the Scenedesmus obliquus UTEX 3031 genome.</title>
        <authorList>
            <person name="Biondi T.C."/>
            <person name="Hanschen E.R."/>
            <person name="Kwon T."/>
            <person name="Eng W."/>
            <person name="Kruse C.P.S."/>
            <person name="Koehler S.I."/>
            <person name="Kunde Y."/>
            <person name="Gleasner C.D."/>
            <person name="You Mak K.T."/>
            <person name="Polle J."/>
            <person name="Hovde B.T."/>
            <person name="Starkenburg S.R."/>
        </authorList>
    </citation>
    <scope>NUCLEOTIDE SEQUENCE [LARGE SCALE GENOMIC DNA]</scope>
    <source>
        <strain evidence="2 3">DOE0152z</strain>
    </source>
</reference>
<gene>
    <name evidence="2" type="ORF">OEZ85_002981</name>
</gene>
<name>A0ABY8TZ77_TETOB</name>
<dbReference type="Proteomes" id="UP001244341">
    <property type="component" value="Chromosome 5b"/>
</dbReference>
<keyword evidence="3" id="KW-1185">Reference proteome</keyword>
<organism evidence="2 3">
    <name type="scientific">Tetradesmus obliquus</name>
    <name type="common">Green alga</name>
    <name type="synonym">Acutodesmus obliquus</name>
    <dbReference type="NCBI Taxonomy" id="3088"/>
    <lineage>
        <taxon>Eukaryota</taxon>
        <taxon>Viridiplantae</taxon>
        <taxon>Chlorophyta</taxon>
        <taxon>core chlorophytes</taxon>
        <taxon>Chlorophyceae</taxon>
        <taxon>CS clade</taxon>
        <taxon>Sphaeropleales</taxon>
        <taxon>Scenedesmaceae</taxon>
        <taxon>Tetradesmus</taxon>
    </lineage>
</organism>
<proteinExistence type="predicted"/>
<evidence type="ECO:0000313" key="3">
    <source>
        <dbReference type="Proteomes" id="UP001244341"/>
    </source>
</evidence>